<dbReference type="Proteomes" id="UP000032748">
    <property type="component" value="Chromosome"/>
</dbReference>
<evidence type="ECO:0000313" key="2">
    <source>
        <dbReference type="Proteomes" id="UP000032748"/>
    </source>
</evidence>
<proteinExistence type="predicted"/>
<dbReference type="EMBL" id="CP011110">
    <property type="protein sequence ID" value="AKA22934.1"/>
    <property type="molecule type" value="Genomic_DNA"/>
</dbReference>
<accession>A0A0D5XW74</accession>
<evidence type="ECO:0000313" key="1">
    <source>
        <dbReference type="EMBL" id="AKA22934.1"/>
    </source>
</evidence>
<reference evidence="1 2" key="1">
    <citation type="journal article" date="2015" name="Mol. Plant Microbe Interact.">
        <title>Comparative Genomic Analysis of Pseudomonas chlororaphis PCL1606 Reveals New Insight into Antifungal Compounds Involved in Biocontrol.</title>
        <authorList>
            <person name="Calderon C.E."/>
            <person name="Ramos C."/>
            <person name="de Vicente A."/>
            <person name="Cazorla F.M."/>
        </authorList>
    </citation>
    <scope>NUCLEOTIDE SEQUENCE [LARGE SCALE GENOMIC DNA]</scope>
    <source>
        <strain evidence="1 2">PCL1606</strain>
    </source>
</reference>
<dbReference type="AlphaFoldDB" id="A0A0D5XW74"/>
<dbReference type="PATRIC" id="fig|587753.10.peg.1472"/>
<gene>
    <name evidence="1" type="ORF">PCL1606_14790</name>
</gene>
<protein>
    <submittedName>
        <fullName evidence="1">Uncharacterized protein</fullName>
    </submittedName>
</protein>
<sequence length="39" mass="4197">MVAESAGLTSLIAADRVYLLNQWLTSYSSGLKLAQKALL</sequence>
<dbReference type="KEGG" id="pcz:PCL1606_14790"/>
<organism evidence="1 2">
    <name type="scientific">Pseudomonas chlororaphis</name>
    <dbReference type="NCBI Taxonomy" id="587753"/>
    <lineage>
        <taxon>Bacteria</taxon>
        <taxon>Pseudomonadati</taxon>
        <taxon>Pseudomonadota</taxon>
        <taxon>Gammaproteobacteria</taxon>
        <taxon>Pseudomonadales</taxon>
        <taxon>Pseudomonadaceae</taxon>
        <taxon>Pseudomonas</taxon>
    </lineage>
</organism>
<name>A0A0D5XW74_9PSED</name>